<keyword evidence="2" id="KW-0812">Transmembrane</keyword>
<comment type="caution">
    <text evidence="3">The sequence shown here is derived from an EMBL/GenBank/DDBJ whole genome shotgun (WGS) entry which is preliminary data.</text>
</comment>
<evidence type="ECO:0000313" key="3">
    <source>
        <dbReference type="EMBL" id="TRZ02697.1"/>
    </source>
</evidence>
<keyword evidence="4" id="KW-1185">Reference proteome</keyword>
<organism evidence="3 4">
    <name type="scientific">Danionella cerebrum</name>
    <dbReference type="NCBI Taxonomy" id="2873325"/>
    <lineage>
        <taxon>Eukaryota</taxon>
        <taxon>Metazoa</taxon>
        <taxon>Chordata</taxon>
        <taxon>Craniata</taxon>
        <taxon>Vertebrata</taxon>
        <taxon>Euteleostomi</taxon>
        <taxon>Actinopterygii</taxon>
        <taxon>Neopterygii</taxon>
        <taxon>Teleostei</taxon>
        <taxon>Ostariophysi</taxon>
        <taxon>Cypriniformes</taxon>
        <taxon>Danionidae</taxon>
        <taxon>Danioninae</taxon>
        <taxon>Danionella</taxon>
    </lineage>
</organism>
<protein>
    <submittedName>
        <fullName evidence="3">Uncharacterized protein</fullName>
    </submittedName>
</protein>
<keyword evidence="2" id="KW-1133">Transmembrane helix</keyword>
<feature type="region of interest" description="Disordered" evidence="1">
    <location>
        <begin position="88"/>
        <end position="110"/>
    </location>
</feature>
<dbReference type="Proteomes" id="UP000316079">
    <property type="component" value="Unassembled WGS sequence"/>
</dbReference>
<feature type="transmembrane region" description="Helical" evidence="2">
    <location>
        <begin position="145"/>
        <end position="167"/>
    </location>
</feature>
<proteinExistence type="predicted"/>
<dbReference type="OrthoDB" id="8931321at2759"/>
<evidence type="ECO:0000313" key="4">
    <source>
        <dbReference type="Proteomes" id="UP000316079"/>
    </source>
</evidence>
<accession>A0A553RKI8</accession>
<reference evidence="3 4" key="1">
    <citation type="journal article" date="2019" name="Sci. Data">
        <title>Hybrid genome assembly and annotation of Danionella translucida.</title>
        <authorList>
            <person name="Kadobianskyi M."/>
            <person name="Schulze L."/>
            <person name="Schuelke M."/>
            <person name="Judkewitz B."/>
        </authorList>
    </citation>
    <scope>NUCLEOTIDE SEQUENCE [LARGE SCALE GENOMIC DNA]</scope>
    <source>
        <strain evidence="3 4">Bolton</strain>
    </source>
</reference>
<dbReference type="EMBL" id="SRMA01023894">
    <property type="protein sequence ID" value="TRZ02697.1"/>
    <property type="molecule type" value="Genomic_DNA"/>
</dbReference>
<dbReference type="AlphaFoldDB" id="A0A553RKI8"/>
<keyword evidence="2" id="KW-0472">Membrane</keyword>
<gene>
    <name evidence="3" type="ORF">DNTS_022672</name>
</gene>
<evidence type="ECO:0000256" key="1">
    <source>
        <dbReference type="SAM" id="MobiDB-lite"/>
    </source>
</evidence>
<sequence>MRSRSSQSQDLFSLKKTEVAGYYTSTQQSLLVFDEDSLRVDRYGLFSLVGRIMKSSPSPPPAFVRVSERDLTEIELHSVDSINDLHRSHSEQNSKGVQPPRPPPPSTNGNIHTLDRLAFHQTPQTSRRPCGSSLNNLCSSNKRRYFLACTVTVAFLLTLILIFSFLVKFHATSLLQ</sequence>
<evidence type="ECO:0000256" key="2">
    <source>
        <dbReference type="SAM" id="Phobius"/>
    </source>
</evidence>
<name>A0A553RKI8_9TELE</name>